<sequence length="150" mass="16408">MLFAQRLTRIAALTMNDLDLNGTELQVAFGEHGPVPVPEPFGQVLRKHAENRGPYNIATNRSSPWLFPGRCPGQHIHSTYLMNSLRASNIPLVGSRIAALRALVSEIPPAIAAQAIGYTAQCAERHAQVSGTTWTNYVPNRRPPNQLTTS</sequence>
<evidence type="ECO:0000313" key="1">
    <source>
        <dbReference type="EMBL" id="QPI53604.1"/>
    </source>
</evidence>
<reference evidence="1 2" key="1">
    <citation type="submission" date="2020-11" db="EMBL/GenBank/DDBJ databases">
        <title>Complete genome sequence unveiled secondary metabolic potentials in Streptomyces solisilvae HNM0141.</title>
        <authorList>
            <person name="Huang X."/>
        </authorList>
    </citation>
    <scope>NUCLEOTIDE SEQUENCE [LARGE SCALE GENOMIC DNA]</scope>
    <source>
        <strain evidence="1 2">HNM0141</strain>
    </source>
</reference>
<evidence type="ECO:0008006" key="3">
    <source>
        <dbReference type="Google" id="ProtNLM"/>
    </source>
</evidence>
<accession>A0ABX6VWI9</accession>
<dbReference type="Proteomes" id="UP000663421">
    <property type="component" value="Chromosome"/>
</dbReference>
<dbReference type="EMBL" id="CP065050">
    <property type="protein sequence ID" value="QPI53604.1"/>
    <property type="molecule type" value="Genomic_DNA"/>
</dbReference>
<evidence type="ECO:0000313" key="2">
    <source>
        <dbReference type="Proteomes" id="UP000663421"/>
    </source>
</evidence>
<organism evidence="1 2">
    <name type="scientific">Streptomyces malaysiensis</name>
    <dbReference type="NCBI Taxonomy" id="92644"/>
    <lineage>
        <taxon>Bacteria</taxon>
        <taxon>Bacillati</taxon>
        <taxon>Actinomycetota</taxon>
        <taxon>Actinomycetes</taxon>
        <taxon>Kitasatosporales</taxon>
        <taxon>Streptomycetaceae</taxon>
        <taxon>Streptomyces</taxon>
        <taxon>Streptomyces violaceusniger group</taxon>
    </lineage>
</organism>
<protein>
    <recommendedName>
        <fullName evidence="3">Integrase</fullName>
    </recommendedName>
</protein>
<name>A0ABX6VWI9_STRMQ</name>
<gene>
    <name evidence="1" type="ORF">I1A49_00370</name>
</gene>
<proteinExistence type="predicted"/>
<keyword evidence="2" id="KW-1185">Reference proteome</keyword>